<evidence type="ECO:0000313" key="7">
    <source>
        <dbReference type="Proteomes" id="UP000664940"/>
    </source>
</evidence>
<dbReference type="PROSITE" id="PS50105">
    <property type="entry name" value="SAM_DOMAIN"/>
    <property type="match status" value="1"/>
</dbReference>
<dbReference type="PANTHER" id="PTHR10417:SF15">
    <property type="entry name" value="STERILE ALPHA MOTIF DOMAIN-CONTAINING 11"/>
    <property type="match status" value="1"/>
</dbReference>
<keyword evidence="3" id="KW-0539">Nucleus</keyword>
<feature type="compositionally biased region" description="Low complexity" evidence="4">
    <location>
        <begin position="409"/>
        <end position="426"/>
    </location>
</feature>
<sequence>MSKGILQVHPPICDCPGCRISSPVNRGRLADKRTVALPPARALKKELTPSFSASDGDSDGSGPACGQRPGLKQEDDPRVRIMKRRVHTHWDVNISFRETSCSQDSDLPTLISSLHRSSHLVMPEHQSRCEFQGGGVEIGLGSTGDVLGKRLGRSSHISTDCPLEKKARSKSPQAETLLLPELGPSMAPEDHYRRLVSALSEAGTFEDPQRLYHLGLPGHDLLRVRQEVAAAAARSPSGLEAHLPSSTPGFGFLPPAQAEMLARQQELLRKQNLARLELSAELLRHKELESAPRPQLLAPEATLRPPSGAEEPQRRGALLVLRHSSAPALGLPPQGPPGPGPPTPPREPSRRAPRKGGSSPASAPPSEPKEPAGTGLWAQDGSEDEPPKDSDGEDLETAAVGGQGPAPGPALTGGASSEGKGLLSGSMLPPPLPLGLPYVGPYFHTGTPGGLFSEGEEAVAPEDVSKWTVDDVCSFVGSLSGCGEYAPVFREQGIDGETLPLLTEEHLLTTMGLKLGPALKIRAQVAKRLGRVFYMASFPVALPLQPPALRALEREPTSGEQPPSPAVAPSPYGAGHPPAGQASPEPENGAMALLPGPMDPSQPLC</sequence>
<gene>
    <name evidence="6" type="ORF">HJG60_016807</name>
</gene>
<dbReference type="SUPFAM" id="SSF47769">
    <property type="entry name" value="SAM/Pointed domain"/>
    <property type="match status" value="1"/>
</dbReference>
<evidence type="ECO:0000313" key="6">
    <source>
        <dbReference type="EMBL" id="KAF6111235.1"/>
    </source>
</evidence>
<feature type="region of interest" description="Disordered" evidence="4">
    <location>
        <begin position="46"/>
        <end position="77"/>
    </location>
</feature>
<name>A0A834E843_9CHIR</name>
<proteinExistence type="predicted"/>
<dbReference type="AlphaFoldDB" id="A0A834E843"/>
<evidence type="ECO:0000256" key="3">
    <source>
        <dbReference type="ARBA" id="ARBA00023242"/>
    </source>
</evidence>
<dbReference type="SMART" id="SM00454">
    <property type="entry name" value="SAM"/>
    <property type="match status" value="1"/>
</dbReference>
<dbReference type="PANTHER" id="PTHR10417">
    <property type="entry name" value="GLUCOCORTICOID MODULATORY ELEMENT-BINDING PROTEIN"/>
    <property type="match status" value="1"/>
</dbReference>
<feature type="domain" description="SAM" evidence="5">
    <location>
        <begin position="467"/>
        <end position="513"/>
    </location>
</feature>
<feature type="region of interest" description="Disordered" evidence="4">
    <location>
        <begin position="553"/>
        <end position="605"/>
    </location>
</feature>
<keyword evidence="1" id="KW-0805">Transcription regulation</keyword>
<feature type="region of interest" description="Disordered" evidence="4">
    <location>
        <begin position="326"/>
        <end position="426"/>
    </location>
</feature>
<evidence type="ECO:0000259" key="5">
    <source>
        <dbReference type="PROSITE" id="PS50105"/>
    </source>
</evidence>
<dbReference type="CDD" id="cd09579">
    <property type="entry name" value="SAM_Samd7_11"/>
    <property type="match status" value="1"/>
</dbReference>
<feature type="compositionally biased region" description="Pro residues" evidence="4">
    <location>
        <begin position="333"/>
        <end position="346"/>
    </location>
</feature>
<organism evidence="6 7">
    <name type="scientific">Phyllostomus discolor</name>
    <name type="common">pale spear-nosed bat</name>
    <dbReference type="NCBI Taxonomy" id="89673"/>
    <lineage>
        <taxon>Eukaryota</taxon>
        <taxon>Metazoa</taxon>
        <taxon>Chordata</taxon>
        <taxon>Craniata</taxon>
        <taxon>Vertebrata</taxon>
        <taxon>Euteleostomi</taxon>
        <taxon>Mammalia</taxon>
        <taxon>Eutheria</taxon>
        <taxon>Laurasiatheria</taxon>
        <taxon>Chiroptera</taxon>
        <taxon>Yangochiroptera</taxon>
        <taxon>Phyllostomidae</taxon>
        <taxon>Phyllostominae</taxon>
        <taxon>Phyllostomus</taxon>
    </lineage>
</organism>
<dbReference type="Pfam" id="PF07647">
    <property type="entry name" value="SAM_2"/>
    <property type="match status" value="1"/>
</dbReference>
<dbReference type="Proteomes" id="UP000664940">
    <property type="component" value="Unassembled WGS sequence"/>
</dbReference>
<dbReference type="InterPro" id="IPR013761">
    <property type="entry name" value="SAM/pointed_sf"/>
</dbReference>
<feature type="region of interest" description="Disordered" evidence="4">
    <location>
        <begin position="291"/>
        <end position="313"/>
    </location>
</feature>
<comment type="caution">
    <text evidence="6">The sequence shown here is derived from an EMBL/GenBank/DDBJ whole genome shotgun (WGS) entry which is preliminary data.</text>
</comment>
<evidence type="ECO:0000256" key="4">
    <source>
        <dbReference type="SAM" id="MobiDB-lite"/>
    </source>
</evidence>
<keyword evidence="2" id="KW-0804">Transcription</keyword>
<dbReference type="Gene3D" id="1.10.150.50">
    <property type="entry name" value="Transcription Factor, Ets-1"/>
    <property type="match status" value="1"/>
</dbReference>
<evidence type="ECO:0000256" key="1">
    <source>
        <dbReference type="ARBA" id="ARBA00023015"/>
    </source>
</evidence>
<dbReference type="EMBL" id="JABVXQ010000005">
    <property type="protein sequence ID" value="KAF6111235.1"/>
    <property type="molecule type" value="Genomic_DNA"/>
</dbReference>
<accession>A0A834E843</accession>
<dbReference type="InterPro" id="IPR001660">
    <property type="entry name" value="SAM"/>
</dbReference>
<reference evidence="6 7" key="1">
    <citation type="journal article" date="2020" name="Nature">
        <title>Six reference-quality genomes reveal evolution of bat adaptations.</title>
        <authorList>
            <person name="Jebb D."/>
            <person name="Huang Z."/>
            <person name="Pippel M."/>
            <person name="Hughes G.M."/>
            <person name="Lavrichenko K."/>
            <person name="Devanna P."/>
            <person name="Winkler S."/>
            <person name="Jermiin L.S."/>
            <person name="Skirmuntt E.C."/>
            <person name="Katzourakis A."/>
            <person name="Burkitt-Gray L."/>
            <person name="Ray D.A."/>
            <person name="Sullivan K.A.M."/>
            <person name="Roscito J.G."/>
            <person name="Kirilenko B.M."/>
            <person name="Davalos L.M."/>
            <person name="Corthals A.P."/>
            <person name="Power M.L."/>
            <person name="Jones G."/>
            <person name="Ransome R.D."/>
            <person name="Dechmann D.K.N."/>
            <person name="Locatelli A.G."/>
            <person name="Puechmaille S.J."/>
            <person name="Fedrigo O."/>
            <person name="Jarvis E.D."/>
            <person name="Hiller M."/>
            <person name="Vernes S.C."/>
            <person name="Myers E.W."/>
            <person name="Teeling E.C."/>
        </authorList>
    </citation>
    <scope>NUCLEOTIDE SEQUENCE [LARGE SCALE GENOMIC DNA]</scope>
    <source>
        <strain evidence="6">Bat1K_MPI-CBG_1</strain>
    </source>
</reference>
<evidence type="ECO:0000256" key="2">
    <source>
        <dbReference type="ARBA" id="ARBA00023163"/>
    </source>
</evidence>
<protein>
    <submittedName>
        <fullName evidence="6">Sterile alpha motif domain containing 11</fullName>
    </submittedName>
</protein>